<accession>A0A1W0WYG0</accession>
<dbReference type="EMBL" id="MTYJ01000032">
    <property type="protein sequence ID" value="OQV20162.1"/>
    <property type="molecule type" value="Genomic_DNA"/>
</dbReference>
<comment type="function">
    <text evidence="6">Part of the dynactin complex that activates the molecular motor dynein for ultra-processive transport along microtubules.</text>
</comment>
<keyword evidence="8" id="KW-1185">Reference proteome</keyword>
<evidence type="ECO:0000256" key="2">
    <source>
        <dbReference type="ARBA" id="ARBA00007719"/>
    </source>
</evidence>
<evidence type="ECO:0000313" key="7">
    <source>
        <dbReference type="EMBL" id="OQV20162.1"/>
    </source>
</evidence>
<reference evidence="8" key="1">
    <citation type="submission" date="2017-01" db="EMBL/GenBank/DDBJ databases">
        <title>Comparative genomics of anhydrobiosis in the tardigrade Hypsibius dujardini.</title>
        <authorList>
            <person name="Yoshida Y."/>
            <person name="Koutsovoulos G."/>
            <person name="Laetsch D."/>
            <person name="Stevens L."/>
            <person name="Kumar S."/>
            <person name="Horikawa D."/>
            <person name="Ishino K."/>
            <person name="Komine S."/>
            <person name="Tomita M."/>
            <person name="Blaxter M."/>
            <person name="Arakawa K."/>
        </authorList>
    </citation>
    <scope>NUCLEOTIDE SEQUENCE [LARGE SCALE GENOMIC DNA]</scope>
    <source>
        <strain evidence="8">Z151</strain>
    </source>
</reference>
<evidence type="ECO:0000256" key="4">
    <source>
        <dbReference type="ARBA" id="ARBA00022490"/>
    </source>
</evidence>
<comment type="similarity">
    <text evidence="2">Belongs to the dynactin subunits 5/6 family. Dynactin subunit 6 subfamily.</text>
</comment>
<organism evidence="7 8">
    <name type="scientific">Hypsibius exemplaris</name>
    <name type="common">Freshwater tardigrade</name>
    <dbReference type="NCBI Taxonomy" id="2072580"/>
    <lineage>
        <taxon>Eukaryota</taxon>
        <taxon>Metazoa</taxon>
        <taxon>Ecdysozoa</taxon>
        <taxon>Tardigrada</taxon>
        <taxon>Eutardigrada</taxon>
        <taxon>Parachela</taxon>
        <taxon>Hypsibioidea</taxon>
        <taxon>Hypsibiidae</taxon>
        <taxon>Hypsibius</taxon>
    </lineage>
</organism>
<proteinExistence type="inferred from homology"/>
<sequence length="197" mass="21381">MSTPSPAPRPVAPSESDSRSLLAPPGVIILPKAVVPREIELKGEITIGSRTVLHPSSKILAINGPIVIGEGNIIEEKTEIRNNFPPDKDGTKKTLYIGNRNLFETYAVIEGNVGNNNTVSSKARIGHRTTLSTGCMIGCMCVLDSDETLPPDTVITGENQNRRIAETPQAPPFIDEHLEHLIRQLPNYHYILKSSAG</sequence>
<protein>
    <recommendedName>
        <fullName evidence="3">Dynactin subunit 6</fullName>
    </recommendedName>
</protein>
<evidence type="ECO:0000313" key="8">
    <source>
        <dbReference type="Proteomes" id="UP000192578"/>
    </source>
</evidence>
<keyword evidence="4" id="KW-0963">Cytoplasm</keyword>
<comment type="subcellular location">
    <subcellularLocation>
        <location evidence="1">Cytoplasm</location>
        <location evidence="1">Cytoskeleton</location>
    </subcellularLocation>
</comment>
<comment type="caution">
    <text evidence="7">The sequence shown here is derived from an EMBL/GenBank/DDBJ whole genome shotgun (WGS) entry which is preliminary data.</text>
</comment>
<dbReference type="GO" id="GO:0070840">
    <property type="term" value="F:dynein complex binding"/>
    <property type="evidence" value="ECO:0007669"/>
    <property type="project" value="TreeGrafter"/>
</dbReference>
<dbReference type="InterPro" id="IPR027777">
    <property type="entry name" value="DCTN6"/>
</dbReference>
<dbReference type="PANTHER" id="PTHR13072:SF0">
    <property type="entry name" value="DYNACTIN SUBUNIT 6"/>
    <property type="match status" value="1"/>
</dbReference>
<dbReference type="SUPFAM" id="SSF51161">
    <property type="entry name" value="Trimeric LpxA-like enzymes"/>
    <property type="match status" value="1"/>
</dbReference>
<dbReference type="OrthoDB" id="2355at2759"/>
<dbReference type="AlphaFoldDB" id="A0A1W0WYG0"/>
<dbReference type="GO" id="GO:0005869">
    <property type="term" value="C:dynactin complex"/>
    <property type="evidence" value="ECO:0007669"/>
    <property type="project" value="InterPro"/>
</dbReference>
<name>A0A1W0WYG0_HYPEX</name>
<keyword evidence="5" id="KW-0206">Cytoskeleton</keyword>
<dbReference type="InterPro" id="IPR011004">
    <property type="entry name" value="Trimer_LpxA-like_sf"/>
</dbReference>
<dbReference type="Proteomes" id="UP000192578">
    <property type="component" value="Unassembled WGS sequence"/>
</dbReference>
<evidence type="ECO:0000256" key="6">
    <source>
        <dbReference type="ARBA" id="ARBA00034687"/>
    </source>
</evidence>
<evidence type="ECO:0000256" key="5">
    <source>
        <dbReference type="ARBA" id="ARBA00023212"/>
    </source>
</evidence>
<dbReference type="Gene3D" id="2.160.10.10">
    <property type="entry name" value="Hexapeptide repeat proteins"/>
    <property type="match status" value="1"/>
</dbReference>
<evidence type="ECO:0000256" key="1">
    <source>
        <dbReference type="ARBA" id="ARBA00004245"/>
    </source>
</evidence>
<dbReference type="GO" id="GO:0007052">
    <property type="term" value="P:mitotic spindle organization"/>
    <property type="evidence" value="ECO:0007669"/>
    <property type="project" value="TreeGrafter"/>
</dbReference>
<gene>
    <name evidence="7" type="ORF">BV898_05720</name>
</gene>
<dbReference type="PANTHER" id="PTHR13072">
    <property type="entry name" value="DYNACTIN 6"/>
    <property type="match status" value="1"/>
</dbReference>
<dbReference type="CDD" id="cd04646">
    <property type="entry name" value="LbH_Dynactin_6"/>
    <property type="match status" value="1"/>
</dbReference>
<evidence type="ECO:0000256" key="3">
    <source>
        <dbReference type="ARBA" id="ARBA00016573"/>
    </source>
</evidence>